<dbReference type="OrthoDB" id="6154436at2759"/>
<sequence length="101" mass="10894">MRGRPLPRRNPARGTPGGHPPSPLLSCFTSPDVAQPALSSAKSQQVCAMLSYPEMLVSSVFVERLEDNEALQVMGALKTATVSNLKTRPTLPSEITRPHLT</sequence>
<reference evidence="2 3" key="1">
    <citation type="submission" date="2018-04" db="EMBL/GenBank/DDBJ databases">
        <authorList>
            <person name="Zhang X."/>
            <person name="Yuan J."/>
            <person name="Li F."/>
            <person name="Xiang J."/>
        </authorList>
    </citation>
    <scope>NUCLEOTIDE SEQUENCE [LARGE SCALE GENOMIC DNA]</scope>
    <source>
        <tissue evidence="2">Muscle</tissue>
    </source>
</reference>
<feature type="compositionally biased region" description="Basic residues" evidence="1">
    <location>
        <begin position="1"/>
        <end position="11"/>
    </location>
</feature>
<accession>A0A423TNS6</accession>
<evidence type="ECO:0000256" key="1">
    <source>
        <dbReference type="SAM" id="MobiDB-lite"/>
    </source>
</evidence>
<feature type="region of interest" description="Disordered" evidence="1">
    <location>
        <begin position="1"/>
        <end position="28"/>
    </location>
</feature>
<keyword evidence="3" id="KW-1185">Reference proteome</keyword>
<proteinExistence type="predicted"/>
<protein>
    <submittedName>
        <fullName evidence="2">Uncharacterized protein</fullName>
    </submittedName>
</protein>
<organism evidence="2 3">
    <name type="scientific">Penaeus vannamei</name>
    <name type="common">Whiteleg shrimp</name>
    <name type="synonym">Litopenaeus vannamei</name>
    <dbReference type="NCBI Taxonomy" id="6689"/>
    <lineage>
        <taxon>Eukaryota</taxon>
        <taxon>Metazoa</taxon>
        <taxon>Ecdysozoa</taxon>
        <taxon>Arthropoda</taxon>
        <taxon>Crustacea</taxon>
        <taxon>Multicrustacea</taxon>
        <taxon>Malacostraca</taxon>
        <taxon>Eumalacostraca</taxon>
        <taxon>Eucarida</taxon>
        <taxon>Decapoda</taxon>
        <taxon>Dendrobranchiata</taxon>
        <taxon>Penaeoidea</taxon>
        <taxon>Penaeidae</taxon>
        <taxon>Penaeus</taxon>
    </lineage>
</organism>
<reference evidence="2 3" key="2">
    <citation type="submission" date="2019-01" db="EMBL/GenBank/DDBJ databases">
        <title>The decoding of complex shrimp genome reveals the adaptation for benthos swimmer, frequently molting mechanism and breeding impact on genome.</title>
        <authorList>
            <person name="Sun Y."/>
            <person name="Gao Y."/>
            <person name="Yu Y."/>
        </authorList>
    </citation>
    <scope>NUCLEOTIDE SEQUENCE [LARGE SCALE GENOMIC DNA]</scope>
    <source>
        <tissue evidence="2">Muscle</tissue>
    </source>
</reference>
<dbReference type="Proteomes" id="UP000283509">
    <property type="component" value="Unassembled WGS sequence"/>
</dbReference>
<evidence type="ECO:0000313" key="3">
    <source>
        <dbReference type="Proteomes" id="UP000283509"/>
    </source>
</evidence>
<name>A0A423TNS6_PENVA</name>
<dbReference type="AlphaFoldDB" id="A0A423TNS6"/>
<comment type="caution">
    <text evidence="2">The sequence shown here is derived from an EMBL/GenBank/DDBJ whole genome shotgun (WGS) entry which is preliminary data.</text>
</comment>
<gene>
    <name evidence="2" type="ORF">C7M84_003189</name>
</gene>
<evidence type="ECO:0000313" key="2">
    <source>
        <dbReference type="EMBL" id="ROT78101.1"/>
    </source>
</evidence>
<dbReference type="EMBL" id="QCYY01001430">
    <property type="protein sequence ID" value="ROT78101.1"/>
    <property type="molecule type" value="Genomic_DNA"/>
</dbReference>